<evidence type="ECO:0000256" key="3">
    <source>
        <dbReference type="ARBA" id="ARBA00022448"/>
    </source>
</evidence>
<dbReference type="Pfam" id="PF25954">
    <property type="entry name" value="Beta-barrel_RND_2"/>
    <property type="match status" value="1"/>
</dbReference>
<gene>
    <name evidence="7" type="ORF">ACFFUR_09005</name>
</gene>
<sequence length="363" mass="40356">MRKQIKITLFVVILLVIAVILFQSQLGGIFSDGKGASSGSKDNPAGQQENVKLPVDVIEVKPERLENNLNITGNVLPNESVELRPEITGLVESINFEEGQFVKAGSPLVYLNDDELKAQLDRLEYTKKLYEGQENRQKQLLEREAISQEEYDISLNQYNTTLADIELIKAQLRKMVIRAPFDGVLGLRQVSVGAVIGTSDIIVNIVNIDPIKVEFSIPERYAGKVKMGSQITFSNNATDGEVSGKVYAFEPIVDSQTRTLKLRAISPNQNRQFLPGMFVNIQFNLDVDEKALMVPSEALVPELNGYKLFLAKEGKVEERKVTIGRRTEKKVQVIDGLQEGELVLTTGVLQVKEGMQVAINKVN</sequence>
<dbReference type="EMBL" id="JBHMEW010000056">
    <property type="protein sequence ID" value="MFB9211944.1"/>
    <property type="molecule type" value="Genomic_DNA"/>
</dbReference>
<dbReference type="InterPro" id="IPR006143">
    <property type="entry name" value="RND_pump_MFP"/>
</dbReference>
<dbReference type="Pfam" id="PF25917">
    <property type="entry name" value="BSH_RND"/>
    <property type="match status" value="1"/>
</dbReference>
<evidence type="ECO:0000313" key="8">
    <source>
        <dbReference type="Proteomes" id="UP001589654"/>
    </source>
</evidence>
<comment type="subcellular location">
    <subcellularLocation>
        <location evidence="1">Cell envelope</location>
    </subcellularLocation>
</comment>
<dbReference type="RefSeq" id="WP_290247025.1">
    <property type="nucleotide sequence ID" value="NZ_JAUFQT010000001.1"/>
</dbReference>
<accession>A0ABV5J547</accession>
<feature type="domain" description="Multidrug resistance protein MdtA-like C-terminal permuted SH3" evidence="6">
    <location>
        <begin position="291"/>
        <end position="348"/>
    </location>
</feature>
<dbReference type="Gene3D" id="2.40.30.170">
    <property type="match status" value="1"/>
</dbReference>
<evidence type="ECO:0000313" key="7">
    <source>
        <dbReference type="EMBL" id="MFB9211944.1"/>
    </source>
</evidence>
<evidence type="ECO:0000259" key="5">
    <source>
        <dbReference type="Pfam" id="PF25954"/>
    </source>
</evidence>
<organism evidence="7 8">
    <name type="scientific">Echinicola jeungdonensis</name>
    <dbReference type="NCBI Taxonomy" id="709343"/>
    <lineage>
        <taxon>Bacteria</taxon>
        <taxon>Pseudomonadati</taxon>
        <taxon>Bacteroidota</taxon>
        <taxon>Cytophagia</taxon>
        <taxon>Cytophagales</taxon>
        <taxon>Cyclobacteriaceae</taxon>
        <taxon>Echinicola</taxon>
    </lineage>
</organism>
<reference evidence="7 8" key="1">
    <citation type="submission" date="2024-09" db="EMBL/GenBank/DDBJ databases">
        <authorList>
            <person name="Sun Q."/>
            <person name="Mori K."/>
        </authorList>
    </citation>
    <scope>NUCLEOTIDE SEQUENCE [LARGE SCALE GENOMIC DNA]</scope>
    <source>
        <strain evidence="7 8">CECT 7682</strain>
    </source>
</reference>
<comment type="similarity">
    <text evidence="2">Belongs to the membrane fusion protein (MFP) (TC 8.A.1) family.</text>
</comment>
<dbReference type="Gene3D" id="2.40.50.100">
    <property type="match status" value="1"/>
</dbReference>
<dbReference type="PANTHER" id="PTHR30469">
    <property type="entry name" value="MULTIDRUG RESISTANCE PROTEIN MDTA"/>
    <property type="match status" value="1"/>
</dbReference>
<dbReference type="InterPro" id="IPR058625">
    <property type="entry name" value="MdtA-like_BSH"/>
</dbReference>
<dbReference type="Gene3D" id="1.10.287.470">
    <property type="entry name" value="Helix hairpin bin"/>
    <property type="match status" value="1"/>
</dbReference>
<comment type="caution">
    <text evidence="7">The sequence shown here is derived from an EMBL/GenBank/DDBJ whole genome shotgun (WGS) entry which is preliminary data.</text>
</comment>
<dbReference type="InterPro" id="IPR058627">
    <property type="entry name" value="MdtA-like_C"/>
</dbReference>
<name>A0ABV5J547_9BACT</name>
<proteinExistence type="inferred from homology"/>
<protein>
    <submittedName>
        <fullName evidence="7">Efflux RND transporter periplasmic adaptor subunit</fullName>
    </submittedName>
</protein>
<evidence type="ECO:0000256" key="1">
    <source>
        <dbReference type="ARBA" id="ARBA00004196"/>
    </source>
</evidence>
<evidence type="ECO:0000259" key="6">
    <source>
        <dbReference type="Pfam" id="PF25967"/>
    </source>
</evidence>
<evidence type="ECO:0000259" key="4">
    <source>
        <dbReference type="Pfam" id="PF25917"/>
    </source>
</evidence>
<feature type="domain" description="Multidrug resistance protein MdtA-like barrel-sandwich hybrid" evidence="4">
    <location>
        <begin position="80"/>
        <end position="205"/>
    </location>
</feature>
<keyword evidence="3" id="KW-0813">Transport</keyword>
<dbReference type="Gene3D" id="2.40.420.20">
    <property type="match status" value="1"/>
</dbReference>
<evidence type="ECO:0000256" key="2">
    <source>
        <dbReference type="ARBA" id="ARBA00009477"/>
    </source>
</evidence>
<dbReference type="NCBIfam" id="TIGR01730">
    <property type="entry name" value="RND_mfp"/>
    <property type="match status" value="1"/>
</dbReference>
<dbReference type="SUPFAM" id="SSF111369">
    <property type="entry name" value="HlyD-like secretion proteins"/>
    <property type="match status" value="1"/>
</dbReference>
<dbReference type="PANTHER" id="PTHR30469:SF36">
    <property type="entry name" value="BLL3903 PROTEIN"/>
    <property type="match status" value="1"/>
</dbReference>
<keyword evidence="8" id="KW-1185">Reference proteome</keyword>
<dbReference type="Proteomes" id="UP001589654">
    <property type="component" value="Unassembled WGS sequence"/>
</dbReference>
<feature type="domain" description="CusB-like beta-barrel" evidence="5">
    <location>
        <begin position="213"/>
        <end position="284"/>
    </location>
</feature>
<dbReference type="InterPro" id="IPR058792">
    <property type="entry name" value="Beta-barrel_RND_2"/>
</dbReference>
<dbReference type="Pfam" id="PF25967">
    <property type="entry name" value="RND-MFP_C"/>
    <property type="match status" value="1"/>
</dbReference>